<feature type="compositionally biased region" description="Basic and acidic residues" evidence="2">
    <location>
        <begin position="268"/>
        <end position="281"/>
    </location>
</feature>
<keyword evidence="1" id="KW-0175">Coiled coil</keyword>
<accession>A0A7J7NYE0</accession>
<proteinExistence type="predicted"/>
<feature type="region of interest" description="Disordered" evidence="2">
    <location>
        <begin position="259"/>
        <end position="281"/>
    </location>
</feature>
<dbReference type="EMBL" id="JACGCM010000445">
    <property type="protein sequence ID" value="KAF6172093.1"/>
    <property type="molecule type" value="Genomic_DNA"/>
</dbReference>
<dbReference type="Proteomes" id="UP000541444">
    <property type="component" value="Unassembled WGS sequence"/>
</dbReference>
<evidence type="ECO:0000256" key="2">
    <source>
        <dbReference type="SAM" id="MobiDB-lite"/>
    </source>
</evidence>
<feature type="coiled-coil region" evidence="1">
    <location>
        <begin position="145"/>
        <end position="172"/>
    </location>
</feature>
<evidence type="ECO:0000313" key="3">
    <source>
        <dbReference type="EMBL" id="KAF6172093.1"/>
    </source>
</evidence>
<evidence type="ECO:0000256" key="1">
    <source>
        <dbReference type="SAM" id="Coils"/>
    </source>
</evidence>
<name>A0A7J7NYE0_9MAGN</name>
<gene>
    <name evidence="3" type="ORF">GIB67_029511</name>
</gene>
<reference evidence="3 4" key="1">
    <citation type="journal article" date="2020" name="IScience">
        <title>Genome Sequencing of the Endangered Kingdonia uniflora (Circaeasteraceae, Ranunculales) Reveals Potential Mechanisms of Evolutionary Specialization.</title>
        <authorList>
            <person name="Sun Y."/>
            <person name="Deng T."/>
            <person name="Zhang A."/>
            <person name="Moore M.J."/>
            <person name="Landis J.B."/>
            <person name="Lin N."/>
            <person name="Zhang H."/>
            <person name="Zhang X."/>
            <person name="Huang J."/>
            <person name="Zhang X."/>
            <person name="Sun H."/>
            <person name="Wang H."/>
        </authorList>
    </citation>
    <scope>NUCLEOTIDE SEQUENCE [LARGE SCALE GENOMIC DNA]</scope>
    <source>
        <strain evidence="3">TB1705</strain>
        <tissue evidence="3">Leaf</tissue>
    </source>
</reference>
<feature type="region of interest" description="Disordered" evidence="2">
    <location>
        <begin position="61"/>
        <end position="80"/>
    </location>
</feature>
<protein>
    <submittedName>
        <fullName evidence="3">Uncharacterized protein</fullName>
    </submittedName>
</protein>
<sequence>MTTPKSQVARKVSILDMVAQEKTKIEAILEELGISRKMHVSSQVKKVLKSQLMRIITSVDGSKKKGTDGERQVNLSNPPGVDCTGLPESTTSRKLARTFPKKKMLKRPSTFETTGSEVEETARLAALHGVEKMSKTVTRLMKGICLGVEKERAEMKRKKVKLKRNVARLKTDLLKEGKWMESLKALQVVEINNQHAEAKTNFEEVVAEHDRLRRHLMLKRYFVDEVDAIKADTYVEEEVDEEIKDITVGIVDGLDGVSPQTVGGNEWNHNEHLEGETEKVE</sequence>
<organism evidence="3 4">
    <name type="scientific">Kingdonia uniflora</name>
    <dbReference type="NCBI Taxonomy" id="39325"/>
    <lineage>
        <taxon>Eukaryota</taxon>
        <taxon>Viridiplantae</taxon>
        <taxon>Streptophyta</taxon>
        <taxon>Embryophyta</taxon>
        <taxon>Tracheophyta</taxon>
        <taxon>Spermatophyta</taxon>
        <taxon>Magnoliopsida</taxon>
        <taxon>Ranunculales</taxon>
        <taxon>Circaeasteraceae</taxon>
        <taxon>Kingdonia</taxon>
    </lineage>
</organism>
<comment type="caution">
    <text evidence="3">The sequence shown here is derived from an EMBL/GenBank/DDBJ whole genome shotgun (WGS) entry which is preliminary data.</text>
</comment>
<evidence type="ECO:0000313" key="4">
    <source>
        <dbReference type="Proteomes" id="UP000541444"/>
    </source>
</evidence>
<feature type="compositionally biased region" description="Basic and acidic residues" evidence="2">
    <location>
        <begin position="61"/>
        <end position="71"/>
    </location>
</feature>
<keyword evidence="4" id="KW-1185">Reference proteome</keyword>
<dbReference type="AlphaFoldDB" id="A0A7J7NYE0"/>